<reference evidence="4" key="1">
    <citation type="journal article" date="2014" name="Int. J. Syst. Evol. Microbiol.">
        <title>Complete genome sequence of Corynebacterium casei LMG S-19264T (=DSM 44701T), isolated from a smear-ripened cheese.</title>
        <authorList>
            <consortium name="US DOE Joint Genome Institute (JGI-PGF)"/>
            <person name="Walter F."/>
            <person name="Albersmeier A."/>
            <person name="Kalinowski J."/>
            <person name="Ruckert C."/>
        </authorList>
    </citation>
    <scope>NUCLEOTIDE SEQUENCE</scope>
    <source>
        <strain evidence="4">KCTC 42731</strain>
    </source>
</reference>
<accession>A0A919BJ12</accession>
<evidence type="ECO:0008006" key="6">
    <source>
        <dbReference type="Google" id="ProtNLM"/>
    </source>
</evidence>
<sequence>MKHLSQVTATTFRTIVLALISIAIAAIGYALIKNIIAITSSSDSQLWKLESAYFIDTTNDKNPDDIFDLLGTFSPIAIHKVPYALEDQTYWLKLKITNSKDYSHQLILQADNSLIDVFNIYDVSDTLNITPIAVATNKLAKVYPHILFKLDANQSKQFLIQIRTQGPPNVPIIVKTEKQFTQHILFSQIIFGAFIGIILLMTIYNLILYYAVHDKVYVIYIGYLLCSFWVLSSVNGFGYLIFPTEISGYLYQYLIFGHYLLVTSLLAFTLYFLRYDQENNKTFKFGLMLCCSLIILGTALTRLSLIEQAKIFFALQPLVYLFALFAVVRKIKTNFSWAKFYVLSWFPLLAGATIQPLVLLNIIEYSFVTKNAFLLAILLELALMAFALAERMRRHEQDRLLSIAYHMSSGLPRKSNIEDKINHLIQNKSNDFSVLVIKPEHIDKVILHIDDDLNTQLFKRLHNKLTSLFKYNDAILTLTDKQDKLCFINNNAFAAIIDNKRTQQPLSTLVNSIQQIVQDNFQLNELSLPIKAVVGVATFPQHGEKTHQLINNAMLSVVAGELTQEKWAIYEPLVSQQKNEVLTLASELKQAMANNDLTIHHQPQVDLRTLRVCSSECLLRWHHPEKGLIPPTIFIPIAEDMGLINELTLWVIKTALAQQNVIMHEQGFNHMVSINISGKDLASNHFLVNVLDIIEASDVPTDKIIFELTESASFTDNKQALHVISQLSELGITISIDDFGTGYSSMSQVGHLPFQELKVDREFVENINDNPKQKVIAKATVSMAKGLGLEVVAEGINSKQDEQTLREFGCDIGQGYYYAKPMAFEYYLDWLSRLDQGRVAQPIEGEFLPASK</sequence>
<feature type="transmembrane region" description="Helical" evidence="1">
    <location>
        <begin position="185"/>
        <end position="210"/>
    </location>
</feature>
<evidence type="ECO:0000313" key="4">
    <source>
        <dbReference type="EMBL" id="GHF93440.1"/>
    </source>
</evidence>
<dbReference type="InterPro" id="IPR050706">
    <property type="entry name" value="Cyclic-di-GMP_PDE-like"/>
</dbReference>
<dbReference type="InterPro" id="IPR011623">
    <property type="entry name" value="7TMR_DISM_rcpt_extracell_dom1"/>
</dbReference>
<evidence type="ECO:0000313" key="5">
    <source>
        <dbReference type="Proteomes" id="UP000623842"/>
    </source>
</evidence>
<feature type="transmembrane region" description="Helical" evidence="1">
    <location>
        <begin position="217"/>
        <end position="241"/>
    </location>
</feature>
<feature type="transmembrane region" description="Helical" evidence="1">
    <location>
        <begin position="253"/>
        <end position="273"/>
    </location>
</feature>
<evidence type="ECO:0000256" key="1">
    <source>
        <dbReference type="SAM" id="Phobius"/>
    </source>
</evidence>
<dbReference type="RefSeq" id="WP_189770420.1">
    <property type="nucleotide sequence ID" value="NZ_BNCK01000004.1"/>
</dbReference>
<dbReference type="InterPro" id="IPR035919">
    <property type="entry name" value="EAL_sf"/>
</dbReference>
<evidence type="ECO:0000259" key="3">
    <source>
        <dbReference type="PROSITE" id="PS50887"/>
    </source>
</evidence>
<dbReference type="Proteomes" id="UP000623842">
    <property type="component" value="Unassembled WGS sequence"/>
</dbReference>
<evidence type="ECO:0000259" key="2">
    <source>
        <dbReference type="PROSITE" id="PS50883"/>
    </source>
</evidence>
<feature type="transmembrane region" description="Helical" evidence="1">
    <location>
        <begin position="285"/>
        <end position="305"/>
    </location>
</feature>
<dbReference type="AlphaFoldDB" id="A0A919BJ12"/>
<dbReference type="Gene3D" id="2.60.40.2380">
    <property type="match status" value="1"/>
</dbReference>
<feature type="transmembrane region" description="Helical" evidence="1">
    <location>
        <begin position="340"/>
        <end position="360"/>
    </location>
</feature>
<dbReference type="InterPro" id="IPR043128">
    <property type="entry name" value="Rev_trsase/Diguanyl_cyclase"/>
</dbReference>
<dbReference type="Pfam" id="PF07695">
    <property type="entry name" value="7TMR-DISM_7TM"/>
    <property type="match status" value="1"/>
</dbReference>
<keyword evidence="1" id="KW-1133">Transmembrane helix</keyword>
<feature type="domain" description="EAL" evidence="2">
    <location>
        <begin position="581"/>
        <end position="835"/>
    </location>
</feature>
<organism evidence="4 5">
    <name type="scientific">Thalassotalea marina</name>
    <dbReference type="NCBI Taxonomy" id="1673741"/>
    <lineage>
        <taxon>Bacteria</taxon>
        <taxon>Pseudomonadati</taxon>
        <taxon>Pseudomonadota</taxon>
        <taxon>Gammaproteobacteria</taxon>
        <taxon>Alteromonadales</taxon>
        <taxon>Colwelliaceae</taxon>
        <taxon>Thalassotalea</taxon>
    </lineage>
</organism>
<comment type="caution">
    <text evidence="4">The sequence shown here is derived from an EMBL/GenBank/DDBJ whole genome shotgun (WGS) entry which is preliminary data.</text>
</comment>
<dbReference type="SUPFAM" id="SSF141868">
    <property type="entry name" value="EAL domain-like"/>
    <property type="match status" value="1"/>
</dbReference>
<dbReference type="SUPFAM" id="SSF55073">
    <property type="entry name" value="Nucleotide cyclase"/>
    <property type="match status" value="1"/>
</dbReference>
<dbReference type="GO" id="GO:0071111">
    <property type="term" value="F:cyclic-guanylate-specific phosphodiesterase activity"/>
    <property type="evidence" value="ECO:0007669"/>
    <property type="project" value="InterPro"/>
</dbReference>
<feature type="transmembrane region" description="Helical" evidence="1">
    <location>
        <begin position="12"/>
        <end position="32"/>
    </location>
</feature>
<protein>
    <recommendedName>
        <fullName evidence="6">EAL domain-containing protein</fullName>
    </recommendedName>
</protein>
<dbReference type="PROSITE" id="PS50883">
    <property type="entry name" value="EAL"/>
    <property type="match status" value="1"/>
</dbReference>
<keyword evidence="1" id="KW-0812">Transmembrane</keyword>
<dbReference type="Gene3D" id="3.20.20.450">
    <property type="entry name" value="EAL domain"/>
    <property type="match status" value="1"/>
</dbReference>
<dbReference type="InterPro" id="IPR000160">
    <property type="entry name" value="GGDEF_dom"/>
</dbReference>
<dbReference type="PROSITE" id="PS50887">
    <property type="entry name" value="GGDEF"/>
    <property type="match status" value="1"/>
</dbReference>
<dbReference type="Pfam" id="PF07696">
    <property type="entry name" value="7TMR-DISMED2"/>
    <property type="match status" value="1"/>
</dbReference>
<dbReference type="Pfam" id="PF00563">
    <property type="entry name" value="EAL"/>
    <property type="match status" value="1"/>
</dbReference>
<feature type="domain" description="GGDEF" evidence="3">
    <location>
        <begin position="430"/>
        <end position="572"/>
    </location>
</feature>
<feature type="transmembrane region" description="Helical" evidence="1">
    <location>
        <begin position="372"/>
        <end position="389"/>
    </location>
</feature>
<dbReference type="SMART" id="SM00052">
    <property type="entry name" value="EAL"/>
    <property type="match status" value="1"/>
</dbReference>
<dbReference type="PANTHER" id="PTHR33121:SF70">
    <property type="entry name" value="SIGNALING PROTEIN YKOW"/>
    <property type="match status" value="1"/>
</dbReference>
<dbReference type="Gene3D" id="3.30.70.270">
    <property type="match status" value="1"/>
</dbReference>
<dbReference type="PANTHER" id="PTHR33121">
    <property type="entry name" value="CYCLIC DI-GMP PHOSPHODIESTERASE PDEF"/>
    <property type="match status" value="1"/>
</dbReference>
<gene>
    <name evidence="4" type="ORF">GCM10017161_22260</name>
</gene>
<dbReference type="InterPro" id="IPR001633">
    <property type="entry name" value="EAL_dom"/>
</dbReference>
<keyword evidence="5" id="KW-1185">Reference proteome</keyword>
<dbReference type="CDD" id="cd01948">
    <property type="entry name" value="EAL"/>
    <property type="match status" value="1"/>
</dbReference>
<reference evidence="4" key="2">
    <citation type="submission" date="2020-09" db="EMBL/GenBank/DDBJ databases">
        <authorList>
            <person name="Sun Q."/>
            <person name="Kim S."/>
        </authorList>
    </citation>
    <scope>NUCLEOTIDE SEQUENCE</scope>
    <source>
        <strain evidence="4">KCTC 42731</strain>
    </source>
</reference>
<dbReference type="SMART" id="SM00267">
    <property type="entry name" value="GGDEF"/>
    <property type="match status" value="1"/>
</dbReference>
<name>A0A919BJ12_9GAMM</name>
<feature type="transmembrane region" description="Helical" evidence="1">
    <location>
        <begin position="311"/>
        <end position="328"/>
    </location>
</feature>
<keyword evidence="1" id="KW-0472">Membrane</keyword>
<dbReference type="EMBL" id="BNCK01000004">
    <property type="protein sequence ID" value="GHF93440.1"/>
    <property type="molecule type" value="Genomic_DNA"/>
</dbReference>
<dbReference type="InterPro" id="IPR029787">
    <property type="entry name" value="Nucleotide_cyclase"/>
</dbReference>
<dbReference type="InterPro" id="IPR011622">
    <property type="entry name" value="7TMR_DISM_rcpt_extracell_dom2"/>
</dbReference>
<proteinExistence type="predicted"/>